<dbReference type="EMBL" id="JAROCD010000009">
    <property type="protein sequence ID" value="MDN4603521.1"/>
    <property type="molecule type" value="Genomic_DNA"/>
</dbReference>
<dbReference type="SUPFAM" id="SSF55874">
    <property type="entry name" value="ATPase domain of HSP90 chaperone/DNA topoisomerase II/histidine kinase"/>
    <property type="match status" value="1"/>
</dbReference>
<evidence type="ECO:0000259" key="13">
    <source>
        <dbReference type="PROSITE" id="PS50885"/>
    </source>
</evidence>
<comment type="subcellular location">
    <subcellularLocation>
        <location evidence="1">Cell membrane</location>
        <topology evidence="1">Multi-pass membrane protein</topology>
    </subcellularLocation>
</comment>
<dbReference type="Pfam" id="PF00672">
    <property type="entry name" value="HAMP"/>
    <property type="match status" value="1"/>
</dbReference>
<dbReference type="PANTHER" id="PTHR34220:SF11">
    <property type="entry name" value="SENSOR PROTEIN KINASE HPTS"/>
    <property type="match status" value="1"/>
</dbReference>
<evidence type="ECO:0000256" key="8">
    <source>
        <dbReference type="ARBA" id="ARBA00022840"/>
    </source>
</evidence>
<accession>A0ABT8JEJ5</accession>
<keyword evidence="3" id="KW-0597">Phosphoprotein</keyword>
<dbReference type="Proteomes" id="UP001174205">
    <property type="component" value="Unassembled WGS sequence"/>
</dbReference>
<name>A0ABT8JEJ5_9BACL</name>
<feature type="domain" description="HAMP" evidence="13">
    <location>
        <begin position="329"/>
        <end position="381"/>
    </location>
</feature>
<keyword evidence="2" id="KW-1003">Cell membrane</keyword>
<dbReference type="InterPro" id="IPR050640">
    <property type="entry name" value="Bact_2-comp_sensor_kinase"/>
</dbReference>
<dbReference type="InterPro" id="IPR003594">
    <property type="entry name" value="HATPase_dom"/>
</dbReference>
<keyword evidence="9 12" id="KW-1133">Transmembrane helix</keyword>
<organism evidence="14 15">
    <name type="scientific">Paenibacillus vandeheii</name>
    <dbReference type="NCBI Taxonomy" id="3035917"/>
    <lineage>
        <taxon>Bacteria</taxon>
        <taxon>Bacillati</taxon>
        <taxon>Bacillota</taxon>
        <taxon>Bacilli</taxon>
        <taxon>Bacillales</taxon>
        <taxon>Paenibacillaceae</taxon>
        <taxon>Paenibacillus</taxon>
    </lineage>
</organism>
<evidence type="ECO:0000313" key="15">
    <source>
        <dbReference type="Proteomes" id="UP001174205"/>
    </source>
</evidence>
<evidence type="ECO:0000256" key="12">
    <source>
        <dbReference type="SAM" id="Phobius"/>
    </source>
</evidence>
<keyword evidence="15" id="KW-1185">Reference proteome</keyword>
<sequence length="602" mass="68962">MEEPISGSFFAVEERSGGKMRFAVGTWKNASIVVKLMIAFVLVILPLYGISIMITHTSSKQMQTEVEKAHESKLYFYHNHLQFELERMSGLVTEFSFDDTMSTLSTRAAIMSRYEVTSSLNNIHNKLGQIMVTSPYISDVVYYVPALHKRVSAVDGIRNVEDGEWKDLLATMGNLNGELSYSDNNLYFLKSNPYNMNHEEPPNFILGIRLSAEELKHRLQQLAETGGSDITLSFGEQHNVVISSSDEPASAAQLQQVSPESPVSMQVTRFQSDPFLYYSLDDPDHSFTLTARIPSDVLKAPLEQYNLWLWMLTLISIVIIMIFSFSIYRSIHKPLSVLIRGFRMAEQGQTSIHIPQSRRDEFGYLYSRFNHMIERLHILIDENYVARIRTSEAELKHLQSQIQPHFLYNSLFSIKQMAEVENVELIQEFTDYLGQYFRYMSRDSHSEVSLGEEVDHALVYASIQKIRFGSRVQLQLEELSREYRDIAIPRVIIQPIVENVFEHALAKRSQGGILKLSYQVNQDKLSIRIEDDGDQLTDEILSNLLASFQESANQRSGNEEITGLMNVNQRLRIKFGTGYGLFAERSVLGGLCMILNIPWRRE</sequence>
<evidence type="ECO:0000256" key="4">
    <source>
        <dbReference type="ARBA" id="ARBA00022679"/>
    </source>
</evidence>
<dbReference type="CDD" id="cd06225">
    <property type="entry name" value="HAMP"/>
    <property type="match status" value="1"/>
</dbReference>
<feature type="transmembrane region" description="Helical" evidence="12">
    <location>
        <begin position="307"/>
        <end position="328"/>
    </location>
</feature>
<keyword evidence="10" id="KW-0902">Two-component regulatory system</keyword>
<keyword evidence="6" id="KW-0547">Nucleotide-binding</keyword>
<keyword evidence="4" id="KW-0808">Transferase</keyword>
<dbReference type="Pfam" id="PF06580">
    <property type="entry name" value="His_kinase"/>
    <property type="match status" value="1"/>
</dbReference>
<evidence type="ECO:0000256" key="9">
    <source>
        <dbReference type="ARBA" id="ARBA00022989"/>
    </source>
</evidence>
<evidence type="ECO:0000256" key="11">
    <source>
        <dbReference type="ARBA" id="ARBA00023136"/>
    </source>
</evidence>
<evidence type="ECO:0000256" key="3">
    <source>
        <dbReference type="ARBA" id="ARBA00022553"/>
    </source>
</evidence>
<keyword evidence="11 12" id="KW-0472">Membrane</keyword>
<dbReference type="InterPro" id="IPR003660">
    <property type="entry name" value="HAMP_dom"/>
</dbReference>
<dbReference type="Pfam" id="PF02518">
    <property type="entry name" value="HATPase_c"/>
    <property type="match status" value="1"/>
</dbReference>
<gene>
    <name evidence="14" type="ORF">P5G61_19930</name>
</gene>
<dbReference type="PROSITE" id="PS50885">
    <property type="entry name" value="HAMP"/>
    <property type="match status" value="1"/>
</dbReference>
<evidence type="ECO:0000256" key="2">
    <source>
        <dbReference type="ARBA" id="ARBA00022475"/>
    </source>
</evidence>
<evidence type="ECO:0000256" key="6">
    <source>
        <dbReference type="ARBA" id="ARBA00022741"/>
    </source>
</evidence>
<keyword evidence="8" id="KW-0067">ATP-binding</keyword>
<keyword evidence="5 12" id="KW-0812">Transmembrane</keyword>
<evidence type="ECO:0000256" key="1">
    <source>
        <dbReference type="ARBA" id="ARBA00004651"/>
    </source>
</evidence>
<dbReference type="GO" id="GO:0016301">
    <property type="term" value="F:kinase activity"/>
    <property type="evidence" value="ECO:0007669"/>
    <property type="project" value="UniProtKB-KW"/>
</dbReference>
<dbReference type="SUPFAM" id="SSF158472">
    <property type="entry name" value="HAMP domain-like"/>
    <property type="match status" value="1"/>
</dbReference>
<dbReference type="Gene3D" id="3.30.565.10">
    <property type="entry name" value="Histidine kinase-like ATPase, C-terminal domain"/>
    <property type="match status" value="1"/>
</dbReference>
<keyword evidence="7 14" id="KW-0418">Kinase</keyword>
<evidence type="ECO:0000313" key="14">
    <source>
        <dbReference type="EMBL" id="MDN4603521.1"/>
    </source>
</evidence>
<dbReference type="PANTHER" id="PTHR34220">
    <property type="entry name" value="SENSOR HISTIDINE KINASE YPDA"/>
    <property type="match status" value="1"/>
</dbReference>
<proteinExistence type="predicted"/>
<dbReference type="Gene3D" id="6.10.340.10">
    <property type="match status" value="1"/>
</dbReference>
<dbReference type="InterPro" id="IPR010559">
    <property type="entry name" value="Sig_transdc_His_kin_internal"/>
</dbReference>
<dbReference type="RefSeq" id="WP_301248120.1">
    <property type="nucleotide sequence ID" value="NZ_JAROCD010000009.1"/>
</dbReference>
<dbReference type="SMART" id="SM00304">
    <property type="entry name" value="HAMP"/>
    <property type="match status" value="1"/>
</dbReference>
<evidence type="ECO:0000256" key="10">
    <source>
        <dbReference type="ARBA" id="ARBA00023012"/>
    </source>
</evidence>
<comment type="caution">
    <text evidence="14">The sequence shown here is derived from an EMBL/GenBank/DDBJ whole genome shotgun (WGS) entry which is preliminary data.</text>
</comment>
<dbReference type="InterPro" id="IPR036890">
    <property type="entry name" value="HATPase_C_sf"/>
</dbReference>
<feature type="transmembrane region" description="Helical" evidence="12">
    <location>
        <begin position="32"/>
        <end position="54"/>
    </location>
</feature>
<evidence type="ECO:0000256" key="5">
    <source>
        <dbReference type="ARBA" id="ARBA00022692"/>
    </source>
</evidence>
<evidence type="ECO:0000256" key="7">
    <source>
        <dbReference type="ARBA" id="ARBA00022777"/>
    </source>
</evidence>
<reference evidence="14" key="1">
    <citation type="submission" date="2023-03" db="EMBL/GenBank/DDBJ databases">
        <title>MT1 and MT2 Draft Genomes of Novel Species.</title>
        <authorList>
            <person name="Venkateswaran K."/>
        </authorList>
    </citation>
    <scope>NUCLEOTIDE SEQUENCE</scope>
    <source>
        <strain evidence="14">F6_3S_P_1C</strain>
    </source>
</reference>
<protein>
    <submittedName>
        <fullName evidence="14">Histidine kinase</fullName>
    </submittedName>
</protein>